<name>A0AA97M3E0_9ACTN</name>
<organism evidence="6 7">
    <name type="scientific">Thermobifida halotolerans</name>
    <dbReference type="NCBI Taxonomy" id="483545"/>
    <lineage>
        <taxon>Bacteria</taxon>
        <taxon>Bacillati</taxon>
        <taxon>Actinomycetota</taxon>
        <taxon>Actinomycetes</taxon>
        <taxon>Streptosporangiales</taxon>
        <taxon>Nocardiopsidaceae</taxon>
        <taxon>Thermobifida</taxon>
    </lineage>
</organism>
<evidence type="ECO:0000313" key="7">
    <source>
        <dbReference type="Proteomes" id="UP000265719"/>
    </source>
</evidence>
<dbReference type="Pfam" id="PF13564">
    <property type="entry name" value="DoxX_2"/>
    <property type="match status" value="1"/>
</dbReference>
<accession>A0AA97M3E0</accession>
<dbReference type="InterPro" id="IPR032808">
    <property type="entry name" value="DoxX"/>
</dbReference>
<comment type="subcellular location">
    <subcellularLocation>
        <location evidence="1">Membrane</location>
        <topology evidence="1">Multi-pass membrane protein</topology>
    </subcellularLocation>
</comment>
<keyword evidence="4 5" id="KW-0472">Membrane</keyword>
<keyword evidence="7" id="KW-1185">Reference proteome</keyword>
<evidence type="ECO:0000256" key="2">
    <source>
        <dbReference type="ARBA" id="ARBA00022692"/>
    </source>
</evidence>
<gene>
    <name evidence="6" type="ORF">NI17_020220</name>
</gene>
<reference evidence="6" key="1">
    <citation type="submission" date="2020-10" db="EMBL/GenBank/DDBJ databases">
        <title>De novo genome project of the cellulose decomposer Thermobifida halotolerans type strain.</title>
        <authorList>
            <person name="Nagy I."/>
            <person name="Horvath B."/>
            <person name="Kukolya J."/>
            <person name="Nagy I."/>
            <person name="Orsini M."/>
        </authorList>
    </citation>
    <scope>NUCLEOTIDE SEQUENCE</scope>
    <source>
        <strain evidence="6">DSM 44931</strain>
    </source>
</reference>
<evidence type="ECO:0000256" key="3">
    <source>
        <dbReference type="ARBA" id="ARBA00022989"/>
    </source>
</evidence>
<dbReference type="Proteomes" id="UP000265719">
    <property type="component" value="Chromosome"/>
</dbReference>
<evidence type="ECO:0000313" key="6">
    <source>
        <dbReference type="EMBL" id="UOE19058.1"/>
    </source>
</evidence>
<evidence type="ECO:0000256" key="1">
    <source>
        <dbReference type="ARBA" id="ARBA00004141"/>
    </source>
</evidence>
<feature type="transmembrane region" description="Helical" evidence="5">
    <location>
        <begin position="32"/>
        <end position="55"/>
    </location>
</feature>
<dbReference type="KEGG" id="thao:NI17_020220"/>
<feature type="transmembrane region" description="Helical" evidence="5">
    <location>
        <begin position="67"/>
        <end position="84"/>
    </location>
</feature>
<feature type="transmembrane region" description="Helical" evidence="5">
    <location>
        <begin position="7"/>
        <end position="26"/>
    </location>
</feature>
<keyword evidence="2 5" id="KW-0812">Transmembrane</keyword>
<feature type="transmembrane region" description="Helical" evidence="5">
    <location>
        <begin position="90"/>
        <end position="111"/>
    </location>
</feature>
<evidence type="ECO:0000256" key="5">
    <source>
        <dbReference type="SAM" id="Phobius"/>
    </source>
</evidence>
<dbReference type="EMBL" id="CP063196">
    <property type="protein sequence ID" value="UOE19058.1"/>
    <property type="molecule type" value="Genomic_DNA"/>
</dbReference>
<sequence>MTVFGLPYALLTYGTVGALLFVLIVSPWWLSIVALLTVLFLVVGGLVKLTVVFASKDGHRAAASARRFRNGAGVLALLGVLVLLRPGSFYAPLAFAAWAGLVLAVVGAVLVERLWPYRTLRPPVLSLGGPAVGAAVALALVGLLAVWPGMLLAEHYTTVDH</sequence>
<proteinExistence type="predicted"/>
<evidence type="ECO:0000256" key="4">
    <source>
        <dbReference type="ARBA" id="ARBA00023136"/>
    </source>
</evidence>
<dbReference type="GO" id="GO:0016020">
    <property type="term" value="C:membrane"/>
    <property type="evidence" value="ECO:0007669"/>
    <property type="project" value="UniProtKB-SubCell"/>
</dbReference>
<dbReference type="AlphaFoldDB" id="A0AA97M3E0"/>
<protein>
    <submittedName>
        <fullName evidence="6">Uncharacterized protein</fullName>
    </submittedName>
</protein>
<feature type="transmembrane region" description="Helical" evidence="5">
    <location>
        <begin position="123"/>
        <end position="147"/>
    </location>
</feature>
<dbReference type="RefSeq" id="WP_147417016.1">
    <property type="nucleotide sequence ID" value="NZ_CP063196.1"/>
</dbReference>
<keyword evidence="3 5" id="KW-1133">Transmembrane helix</keyword>